<feature type="transmembrane region" description="Helical" evidence="2">
    <location>
        <begin position="720"/>
        <end position="740"/>
    </location>
</feature>
<keyword evidence="2" id="KW-1133">Transmembrane helix</keyword>
<evidence type="ECO:0000256" key="3">
    <source>
        <dbReference type="SAM" id="SignalP"/>
    </source>
</evidence>
<reference evidence="5 6" key="1">
    <citation type="submission" date="2018-11" db="EMBL/GenBank/DDBJ databases">
        <title>Sequencing the genomes of 1000 actinobacteria strains.</title>
        <authorList>
            <person name="Klenk H.-P."/>
        </authorList>
    </citation>
    <scope>NUCLEOTIDE SEQUENCE [LARGE SCALE GENOMIC DNA]</scope>
    <source>
        <strain evidence="5 6">DSM 13521</strain>
    </source>
</reference>
<keyword evidence="2" id="KW-0472">Membrane</keyword>
<dbReference type="OrthoDB" id="3225333at2"/>
<dbReference type="AlphaFoldDB" id="A0A3N2DDB6"/>
<sequence length="751" mass="75677">MTTTSPVRSRLAAVGLTLAMALLGLAPATSAPDEPAESTEPSQPEEATPDEPVADETPDEPMPPADAVAVVAVEKLTNGLVQEAAPGATVAAGSPVEWTYEVTNVGDTDVRIDALTDAWTSAAGDGSVDLDVTRPPLVDQPGVEADLDAEVLDLPGVLAPTPWVLAPGDSATFTHTGVAITGAYANTATATATPVDADGTPIGEPTEAGATSFYLGGEAGVTLSSRVEDVATTQEPGVGVAIGSTVTWTHTVTNTGNVDLTDLRLTQSRTAGSETSEVGSQAWDTLAAGSSVTATTTAPALAGQVFSRTWIEADSSVGDVAAADDTWYYGGTPDLAVAVAVNGVVTTGAPGVAVAADQPAEVTVTVTNRGETSLDDVATRVTVATADGAPVDVELAGATGILRPGASRTYSATRTPPAGDSVVQARVAAVAVTGHGARLAQQPEAVSATGWFRAGSSGLTVTTTLDDADHPSAPGAAVPVGADLAWTSAVTNTGELPLGPVTITRLTERPDADDASASDPETIGTIESLAPGQSVSLPARGSAEGGLVRTTVTAAAADPQNDGEEVTASDVTYYTGGLPALAVVKELAPTGSADFADSLEAEAEDQVTWRVVVTNTGETDLTDLVVRDPLVRETGRTELLAPGETFEVEWPGTAEAALAHAAQEPDQGGATLVNAVTATATAPDGTQVSGTDKARLTLVAAEAPPEMPTTDTRGKGGSPLGWVVLGLLVVAFAGGGFWLYTRSTREERQEG</sequence>
<dbReference type="InterPro" id="IPR047589">
    <property type="entry name" value="DUF11_rpt"/>
</dbReference>
<accession>A0A3N2DDB6</accession>
<protein>
    <submittedName>
        <fullName evidence="5">Putative repeat protein (TIGR01451 family)</fullName>
    </submittedName>
</protein>
<dbReference type="RefSeq" id="WP_123739737.1">
    <property type="nucleotide sequence ID" value="NZ_RKHQ01000001.1"/>
</dbReference>
<dbReference type="InterPro" id="IPR013783">
    <property type="entry name" value="Ig-like_fold"/>
</dbReference>
<dbReference type="EMBL" id="RKHQ01000001">
    <property type="protein sequence ID" value="ROR97737.1"/>
    <property type="molecule type" value="Genomic_DNA"/>
</dbReference>
<feature type="chain" id="PRO_5038390714" evidence="3">
    <location>
        <begin position="32"/>
        <end position="751"/>
    </location>
</feature>
<gene>
    <name evidence="5" type="ORF">EDD28_2343</name>
</gene>
<keyword evidence="6" id="KW-1185">Reference proteome</keyword>
<dbReference type="Proteomes" id="UP000275356">
    <property type="component" value="Unassembled WGS sequence"/>
</dbReference>
<feature type="domain" description="DUF7507" evidence="4">
    <location>
        <begin position="579"/>
        <end position="689"/>
    </location>
</feature>
<dbReference type="Gene3D" id="2.60.40.10">
    <property type="entry name" value="Immunoglobulins"/>
    <property type="match status" value="1"/>
</dbReference>
<keyword evidence="3" id="KW-0732">Signal</keyword>
<evidence type="ECO:0000313" key="5">
    <source>
        <dbReference type="EMBL" id="ROR97737.1"/>
    </source>
</evidence>
<dbReference type="Pfam" id="PF24346">
    <property type="entry name" value="DUF7507"/>
    <property type="match status" value="2"/>
</dbReference>
<evidence type="ECO:0000256" key="1">
    <source>
        <dbReference type="SAM" id="MobiDB-lite"/>
    </source>
</evidence>
<dbReference type="InterPro" id="IPR055354">
    <property type="entry name" value="DUF7507"/>
</dbReference>
<keyword evidence="2" id="KW-0812">Transmembrane</keyword>
<comment type="caution">
    <text evidence="5">The sequence shown here is derived from an EMBL/GenBank/DDBJ whole genome shotgun (WGS) entry which is preliminary data.</text>
</comment>
<feature type="domain" description="DUF7507" evidence="4">
    <location>
        <begin position="239"/>
        <end position="298"/>
    </location>
</feature>
<feature type="compositionally biased region" description="Acidic residues" evidence="1">
    <location>
        <begin position="47"/>
        <end position="59"/>
    </location>
</feature>
<evidence type="ECO:0000256" key="2">
    <source>
        <dbReference type="SAM" id="Phobius"/>
    </source>
</evidence>
<organism evidence="5 6">
    <name type="scientific">Salana multivorans</name>
    <dbReference type="NCBI Taxonomy" id="120377"/>
    <lineage>
        <taxon>Bacteria</taxon>
        <taxon>Bacillati</taxon>
        <taxon>Actinomycetota</taxon>
        <taxon>Actinomycetes</taxon>
        <taxon>Micrococcales</taxon>
        <taxon>Beutenbergiaceae</taxon>
        <taxon>Salana</taxon>
    </lineage>
</organism>
<dbReference type="GO" id="GO:0005975">
    <property type="term" value="P:carbohydrate metabolic process"/>
    <property type="evidence" value="ECO:0007669"/>
    <property type="project" value="UniProtKB-ARBA"/>
</dbReference>
<feature type="signal peptide" evidence="3">
    <location>
        <begin position="1"/>
        <end position="31"/>
    </location>
</feature>
<dbReference type="NCBIfam" id="TIGR01451">
    <property type="entry name" value="B_ant_repeat"/>
    <property type="match status" value="1"/>
</dbReference>
<proteinExistence type="predicted"/>
<evidence type="ECO:0000313" key="6">
    <source>
        <dbReference type="Proteomes" id="UP000275356"/>
    </source>
</evidence>
<feature type="region of interest" description="Disordered" evidence="1">
    <location>
        <begin position="27"/>
        <end position="64"/>
    </location>
</feature>
<evidence type="ECO:0000259" key="4">
    <source>
        <dbReference type="Pfam" id="PF24346"/>
    </source>
</evidence>
<name>A0A3N2DDB6_9MICO</name>